<evidence type="ECO:0000313" key="2">
    <source>
        <dbReference type="Proteomes" id="UP000008022"/>
    </source>
</evidence>
<dbReference type="STRING" id="4529.A0A0E0PKL2"/>
<sequence>MIAEFTCTEEDEFLIDYINTSPHHRVMVRMEGLLLTREQLQPLTNRFLPDGEARYVIDEIIDTYIMHLEHKYLEESQALRRVYMMKTFITGKTRNLQAAVGKGIHLKNY</sequence>
<organism evidence="1 2">
    <name type="scientific">Oryza rufipogon</name>
    <name type="common">Brownbeard rice</name>
    <name type="synonym">Asian wild rice</name>
    <dbReference type="NCBI Taxonomy" id="4529"/>
    <lineage>
        <taxon>Eukaryota</taxon>
        <taxon>Viridiplantae</taxon>
        <taxon>Streptophyta</taxon>
        <taxon>Embryophyta</taxon>
        <taxon>Tracheophyta</taxon>
        <taxon>Spermatophyta</taxon>
        <taxon>Magnoliopsida</taxon>
        <taxon>Liliopsida</taxon>
        <taxon>Poales</taxon>
        <taxon>Poaceae</taxon>
        <taxon>BOP clade</taxon>
        <taxon>Oryzoideae</taxon>
        <taxon>Oryzeae</taxon>
        <taxon>Oryzinae</taxon>
        <taxon>Oryza</taxon>
    </lineage>
</organism>
<dbReference type="Gene3D" id="3.40.395.10">
    <property type="entry name" value="Adenoviral Proteinase, Chain A"/>
    <property type="match status" value="1"/>
</dbReference>
<dbReference type="Proteomes" id="UP000008022">
    <property type="component" value="Unassembled WGS sequence"/>
</dbReference>
<dbReference type="SUPFAM" id="SSF54001">
    <property type="entry name" value="Cysteine proteinases"/>
    <property type="match status" value="1"/>
</dbReference>
<dbReference type="InterPro" id="IPR038765">
    <property type="entry name" value="Papain-like_cys_pep_sf"/>
</dbReference>
<accession>A0A0E0PKL2</accession>
<evidence type="ECO:0000313" key="1">
    <source>
        <dbReference type="EnsemblPlants" id="ORUFI05G12180.1"/>
    </source>
</evidence>
<name>A0A0E0PKL2_ORYRU</name>
<dbReference type="EnsemblPlants" id="ORUFI05G12180.1">
    <property type="protein sequence ID" value="ORUFI05G12180.1"/>
    <property type="gene ID" value="ORUFI05G12180"/>
</dbReference>
<protein>
    <submittedName>
        <fullName evidence="1">Uncharacterized protein</fullName>
    </submittedName>
</protein>
<dbReference type="HOGENOM" id="CLU_2188280_0_0_1"/>
<dbReference type="AlphaFoldDB" id="A0A0E0PKL2"/>
<proteinExistence type="predicted"/>
<reference evidence="2" key="1">
    <citation type="submission" date="2013-06" db="EMBL/GenBank/DDBJ databases">
        <authorList>
            <person name="Zhao Q."/>
        </authorList>
    </citation>
    <scope>NUCLEOTIDE SEQUENCE</scope>
    <source>
        <strain evidence="2">cv. W1943</strain>
    </source>
</reference>
<keyword evidence="2" id="KW-1185">Reference proteome</keyword>
<dbReference type="Gramene" id="ORUFI05G12180.1">
    <property type="protein sequence ID" value="ORUFI05G12180.1"/>
    <property type="gene ID" value="ORUFI05G12180"/>
</dbReference>
<reference evidence="1" key="2">
    <citation type="submission" date="2015-06" db="UniProtKB">
        <authorList>
            <consortium name="EnsemblPlants"/>
        </authorList>
    </citation>
    <scope>IDENTIFICATION</scope>
</reference>